<sequence length="77" mass="8533">MNALQFAQVAKDHFEAIAPKNIAHGWEKFITTDGVNCLIVRSDYRPRPGEIVFHCSIKNGIPCAELYRTGKTETAAA</sequence>
<dbReference type="Proteomes" id="UP000008461">
    <property type="component" value="Chromosome"/>
</dbReference>
<dbReference type="STRING" id="760192.Halhy_0792"/>
<organism evidence="1 2">
    <name type="scientific">Haliscomenobacter hydrossis (strain ATCC 27775 / DSM 1100 / LMG 10767 / O)</name>
    <dbReference type="NCBI Taxonomy" id="760192"/>
    <lineage>
        <taxon>Bacteria</taxon>
        <taxon>Pseudomonadati</taxon>
        <taxon>Bacteroidota</taxon>
        <taxon>Saprospiria</taxon>
        <taxon>Saprospirales</taxon>
        <taxon>Haliscomenobacteraceae</taxon>
        <taxon>Haliscomenobacter</taxon>
    </lineage>
</organism>
<name>F4L3U5_HALH1</name>
<evidence type="ECO:0000313" key="1">
    <source>
        <dbReference type="EMBL" id="AEE48699.1"/>
    </source>
</evidence>
<dbReference type="EMBL" id="CP002691">
    <property type="protein sequence ID" value="AEE48699.1"/>
    <property type="molecule type" value="Genomic_DNA"/>
</dbReference>
<reference evidence="1 2" key="1">
    <citation type="journal article" date="2011" name="Stand. Genomic Sci.">
        <title>Complete genome sequence of Haliscomenobacter hydrossis type strain (O).</title>
        <authorList>
            <consortium name="US DOE Joint Genome Institute (JGI-PGF)"/>
            <person name="Daligault H."/>
            <person name="Lapidus A."/>
            <person name="Zeytun A."/>
            <person name="Nolan M."/>
            <person name="Lucas S."/>
            <person name="Del Rio T.G."/>
            <person name="Tice H."/>
            <person name="Cheng J.F."/>
            <person name="Tapia R."/>
            <person name="Han C."/>
            <person name="Goodwin L."/>
            <person name="Pitluck S."/>
            <person name="Liolios K."/>
            <person name="Pagani I."/>
            <person name="Ivanova N."/>
            <person name="Huntemann M."/>
            <person name="Mavromatis K."/>
            <person name="Mikhailova N."/>
            <person name="Pati A."/>
            <person name="Chen A."/>
            <person name="Palaniappan K."/>
            <person name="Land M."/>
            <person name="Hauser L."/>
            <person name="Brambilla E.M."/>
            <person name="Rohde M."/>
            <person name="Verbarg S."/>
            <person name="Goker M."/>
            <person name="Bristow J."/>
            <person name="Eisen J.A."/>
            <person name="Markowitz V."/>
            <person name="Hugenholtz P."/>
            <person name="Kyrpides N.C."/>
            <person name="Klenk H.P."/>
            <person name="Woyke T."/>
        </authorList>
    </citation>
    <scope>NUCLEOTIDE SEQUENCE [LARGE SCALE GENOMIC DNA]</scope>
    <source>
        <strain evidence="2">ATCC 27775 / DSM 1100 / LMG 10767 / O</strain>
    </source>
</reference>
<reference key="2">
    <citation type="submission" date="2011-04" db="EMBL/GenBank/DDBJ databases">
        <title>Complete sequence of chromosome of Haliscomenobacter hydrossis DSM 1100.</title>
        <authorList>
            <consortium name="US DOE Joint Genome Institute (JGI-PGF)"/>
            <person name="Lucas S."/>
            <person name="Han J."/>
            <person name="Lapidus A."/>
            <person name="Bruce D."/>
            <person name="Goodwin L."/>
            <person name="Pitluck S."/>
            <person name="Peters L."/>
            <person name="Kyrpides N."/>
            <person name="Mavromatis K."/>
            <person name="Ivanova N."/>
            <person name="Ovchinnikova G."/>
            <person name="Pagani I."/>
            <person name="Daligault H."/>
            <person name="Detter J.C."/>
            <person name="Han C."/>
            <person name="Land M."/>
            <person name="Hauser L."/>
            <person name="Markowitz V."/>
            <person name="Cheng J.-F."/>
            <person name="Hugenholtz P."/>
            <person name="Woyke T."/>
            <person name="Wu D."/>
            <person name="Verbarg S."/>
            <person name="Frueling A."/>
            <person name="Brambilla E."/>
            <person name="Klenk H.-P."/>
            <person name="Eisen J.A."/>
        </authorList>
    </citation>
    <scope>NUCLEOTIDE SEQUENCE</scope>
    <source>
        <strain>DSM 1100</strain>
    </source>
</reference>
<evidence type="ECO:0000313" key="2">
    <source>
        <dbReference type="Proteomes" id="UP000008461"/>
    </source>
</evidence>
<protein>
    <submittedName>
        <fullName evidence="1">Uncharacterized protein</fullName>
    </submittedName>
</protein>
<keyword evidence="2" id="KW-1185">Reference proteome</keyword>
<dbReference type="RefSeq" id="WP_013763263.1">
    <property type="nucleotide sequence ID" value="NC_015510.1"/>
</dbReference>
<gene>
    <name evidence="1" type="ordered locus">Halhy_0792</name>
</gene>
<dbReference type="AlphaFoldDB" id="F4L3U5"/>
<dbReference type="KEGG" id="hhy:Halhy_0792"/>
<dbReference type="HOGENOM" id="CLU_2633156_0_0_10"/>
<accession>F4L3U5</accession>
<proteinExistence type="predicted"/>